<dbReference type="GO" id="GO:0062054">
    <property type="term" value="F:fluoride channel activity"/>
    <property type="evidence" value="ECO:0007669"/>
    <property type="project" value="UniProtKB-UniRule"/>
</dbReference>
<evidence type="ECO:0000256" key="7">
    <source>
        <dbReference type="ARBA" id="ARBA00035585"/>
    </source>
</evidence>
<name>Q0W0T2_METAR</name>
<evidence type="ECO:0000256" key="2">
    <source>
        <dbReference type="ARBA" id="ARBA00022475"/>
    </source>
</evidence>
<keyword evidence="8" id="KW-0407">Ion channel</keyword>
<dbReference type="HAMAP" id="MF_00454">
    <property type="entry name" value="FluC"/>
    <property type="match status" value="1"/>
</dbReference>
<evidence type="ECO:0000313" key="9">
    <source>
        <dbReference type="EMBL" id="CAJ38011.1"/>
    </source>
</evidence>
<evidence type="ECO:0000256" key="3">
    <source>
        <dbReference type="ARBA" id="ARBA00022692"/>
    </source>
</evidence>
<dbReference type="AlphaFoldDB" id="Q0W0T2"/>
<dbReference type="GO" id="GO:0140114">
    <property type="term" value="P:cellular detoxification of fluoride"/>
    <property type="evidence" value="ECO:0007669"/>
    <property type="project" value="UniProtKB-UniRule"/>
</dbReference>
<dbReference type="Pfam" id="PF02537">
    <property type="entry name" value="CRCB"/>
    <property type="match status" value="1"/>
</dbReference>
<feature type="binding site" evidence="8">
    <location>
        <position position="70"/>
    </location>
    <ligand>
        <name>Na(+)</name>
        <dbReference type="ChEBI" id="CHEBI:29101"/>
        <note>structural</note>
    </ligand>
</feature>
<dbReference type="STRING" id="351160.RRC276"/>
<evidence type="ECO:0000256" key="8">
    <source>
        <dbReference type="HAMAP-Rule" id="MF_00454"/>
    </source>
</evidence>
<accession>Q0W0T2</accession>
<dbReference type="GO" id="GO:0005886">
    <property type="term" value="C:plasma membrane"/>
    <property type="evidence" value="ECO:0007669"/>
    <property type="project" value="UniProtKB-SubCell"/>
</dbReference>
<evidence type="ECO:0000256" key="5">
    <source>
        <dbReference type="ARBA" id="ARBA00023136"/>
    </source>
</evidence>
<dbReference type="GeneID" id="5143745"/>
<keyword evidence="2 8" id="KW-1003">Cell membrane</keyword>
<gene>
    <name evidence="9" type="primary">crcB-2</name>
    <name evidence="8" type="synonym">crcB</name>
    <name evidence="8" type="synonym">fluC</name>
    <name evidence="9" type="ORF">RRC276</name>
</gene>
<dbReference type="EMBL" id="AM114193">
    <property type="protein sequence ID" value="CAJ38011.1"/>
    <property type="molecule type" value="Genomic_DNA"/>
</dbReference>
<dbReference type="PANTHER" id="PTHR28259">
    <property type="entry name" value="FLUORIDE EXPORT PROTEIN 1-RELATED"/>
    <property type="match status" value="1"/>
</dbReference>
<dbReference type="OrthoDB" id="253428at2157"/>
<dbReference type="KEGG" id="rci:RRC276"/>
<keyword evidence="8" id="KW-0479">Metal-binding</keyword>
<dbReference type="eggNOG" id="arCOG04701">
    <property type="taxonomic scope" value="Archaea"/>
</dbReference>
<feature type="transmembrane region" description="Helical" evidence="8">
    <location>
        <begin position="33"/>
        <end position="53"/>
    </location>
</feature>
<proteinExistence type="inferred from homology"/>
<dbReference type="Proteomes" id="UP000000663">
    <property type="component" value="Chromosome"/>
</dbReference>
<comment type="similarity">
    <text evidence="6 8">Belongs to the fluoride channel Fluc/FEX (TC 1.A.43) family.</text>
</comment>
<reference evidence="9 10" key="1">
    <citation type="journal article" date="2006" name="Science">
        <title>Genome of rice cluster I archaea -- the key methane producers in the rice rhizosphere.</title>
        <authorList>
            <person name="Erkel C."/>
            <person name="Kube M."/>
            <person name="Reinhardt R."/>
            <person name="Liesack W."/>
        </authorList>
    </citation>
    <scope>NUCLEOTIDE SEQUENCE [LARGE SCALE GENOMIC DNA]</scope>
    <source>
        <strain evidence="10">DSM 22066 / NBRC 105507 / MRE50</strain>
    </source>
</reference>
<keyword evidence="4 8" id="KW-1133">Transmembrane helix</keyword>
<comment type="subcellular location">
    <subcellularLocation>
        <location evidence="1 8">Cell membrane</location>
        <topology evidence="1 8">Multi-pass membrane protein</topology>
    </subcellularLocation>
</comment>
<sequence>MDQLILVGAGGAIGSLLRFQISRMQAPRGIPPGTLFVNVTGSFLITLFIGLSVTGETYDLLCTGLLGGYTTFSTFGFETFRLIESRDYKAAGANILYNVAGSLLAAYTGFKVAGLIL</sequence>
<feature type="binding site" evidence="8">
    <location>
        <position position="67"/>
    </location>
    <ligand>
        <name>Na(+)</name>
        <dbReference type="ChEBI" id="CHEBI:29101"/>
        <note>structural</note>
    </ligand>
</feature>
<comment type="catalytic activity">
    <reaction evidence="7">
        <text>fluoride(in) = fluoride(out)</text>
        <dbReference type="Rhea" id="RHEA:76159"/>
        <dbReference type="ChEBI" id="CHEBI:17051"/>
    </reaction>
    <physiologicalReaction direction="left-to-right" evidence="7">
        <dbReference type="Rhea" id="RHEA:76160"/>
    </physiologicalReaction>
</comment>
<protein>
    <recommendedName>
        <fullName evidence="8">Fluoride-specific ion channel FluC</fullName>
    </recommendedName>
</protein>
<comment type="activity regulation">
    <text evidence="8">Na(+) is not transported, but it plays an essential structural role and its presence is essential for fluoride channel function.</text>
</comment>
<dbReference type="PANTHER" id="PTHR28259:SF1">
    <property type="entry name" value="FLUORIDE EXPORT PROTEIN 1-RELATED"/>
    <property type="match status" value="1"/>
</dbReference>
<comment type="function">
    <text evidence="8">Fluoride-specific ion channel. Important for reducing fluoride concentration in the cell, thus reducing its toxicity.</text>
</comment>
<dbReference type="GO" id="GO:0046872">
    <property type="term" value="F:metal ion binding"/>
    <property type="evidence" value="ECO:0007669"/>
    <property type="project" value="UniProtKB-KW"/>
</dbReference>
<evidence type="ECO:0000256" key="6">
    <source>
        <dbReference type="ARBA" id="ARBA00035120"/>
    </source>
</evidence>
<organism evidence="9 10">
    <name type="scientific">Methanocella arvoryzae (strain DSM 22066 / NBRC 105507 / MRE50)</name>
    <dbReference type="NCBI Taxonomy" id="351160"/>
    <lineage>
        <taxon>Archaea</taxon>
        <taxon>Methanobacteriati</taxon>
        <taxon>Methanobacteriota</taxon>
        <taxon>Stenosarchaea group</taxon>
        <taxon>Methanomicrobia</taxon>
        <taxon>Methanocellales</taxon>
        <taxon>Methanocellaceae</taxon>
        <taxon>Methanocella</taxon>
    </lineage>
</organism>
<feature type="transmembrane region" description="Helical" evidence="8">
    <location>
        <begin position="65"/>
        <end position="83"/>
    </location>
</feature>
<keyword evidence="3 8" id="KW-0812">Transmembrane</keyword>
<keyword evidence="8" id="KW-0406">Ion transport</keyword>
<evidence type="ECO:0000313" key="10">
    <source>
        <dbReference type="Proteomes" id="UP000000663"/>
    </source>
</evidence>
<keyword evidence="10" id="KW-1185">Reference proteome</keyword>
<evidence type="ECO:0000256" key="4">
    <source>
        <dbReference type="ARBA" id="ARBA00022989"/>
    </source>
</evidence>
<dbReference type="RefSeq" id="WP_012034584.1">
    <property type="nucleotide sequence ID" value="NC_009464.1"/>
</dbReference>
<dbReference type="InterPro" id="IPR003691">
    <property type="entry name" value="FluC"/>
</dbReference>
<keyword evidence="8" id="KW-0813">Transport</keyword>
<keyword evidence="8" id="KW-0915">Sodium</keyword>
<feature type="transmembrane region" description="Helical" evidence="8">
    <location>
        <begin position="95"/>
        <end position="116"/>
    </location>
</feature>
<evidence type="ECO:0000256" key="1">
    <source>
        <dbReference type="ARBA" id="ARBA00004651"/>
    </source>
</evidence>
<keyword evidence="5 8" id="KW-0472">Membrane</keyword>